<comment type="caution">
    <text evidence="9">The sequence shown here is derived from an EMBL/GenBank/DDBJ whole genome shotgun (WGS) entry which is preliminary data.</text>
</comment>
<keyword evidence="4" id="KW-0863">Zinc-finger</keyword>
<evidence type="ECO:0000313" key="10">
    <source>
        <dbReference type="Proteomes" id="UP001600888"/>
    </source>
</evidence>
<feature type="compositionally biased region" description="Polar residues" evidence="7">
    <location>
        <begin position="190"/>
        <end position="208"/>
    </location>
</feature>
<feature type="domain" description="Xylanolytic transcriptional activator regulatory" evidence="8">
    <location>
        <begin position="262"/>
        <end position="398"/>
    </location>
</feature>
<keyword evidence="6" id="KW-0539">Nucleus</keyword>
<keyword evidence="10" id="KW-1185">Reference proteome</keyword>
<dbReference type="EMBL" id="JBAWTH010000158">
    <property type="protein sequence ID" value="KAL2274331.1"/>
    <property type="molecule type" value="Genomic_DNA"/>
</dbReference>
<dbReference type="PANTHER" id="PTHR40626:SF11">
    <property type="entry name" value="ZINC FINGER PROTEIN YPR022C"/>
    <property type="match status" value="1"/>
</dbReference>
<evidence type="ECO:0000256" key="4">
    <source>
        <dbReference type="ARBA" id="ARBA00022771"/>
    </source>
</evidence>
<evidence type="ECO:0000256" key="7">
    <source>
        <dbReference type="SAM" id="MobiDB-lite"/>
    </source>
</evidence>
<keyword evidence="2" id="KW-0479">Metal-binding</keyword>
<evidence type="ECO:0000256" key="5">
    <source>
        <dbReference type="ARBA" id="ARBA00022833"/>
    </source>
</evidence>
<sequence length="593" mass="64430">MTHGGEKPYNCLYCPVASTRKDVIVRHTRNFHPAAASRKANVSSSAPGHRGKRRRTNSDGTSRGDPSPAAGHRLSWASSTAAKMGNDQEPDTRKHIAADNVSEDTPGNSTASHPGHLDLGTLLPAHTDLIDPSLLGDSPLDFTGPFMAQDFDYAGISESIEIDLLMSNPNDFLVGITNNAGKLPAVASDLTRTQLPDPKTSPSPGRRSTQGKDRSACREIRVSVDDANNDCAEALANLAKYPAEITASFRFPSKHATRRFVSAFFRHIVPLIPILHEPTFDITTVPSPLLLAVMACGAAYVREQSTAVSLHAAAIQLILEHERMSVACRLDNQPPTWILQTYLLLSYYGVHCGTEGRATHTFPNAVIRAQAALSQLKPYPITIHEEWVRQESINRCLACTIVLGASLGSKERALFVTSPAMEAKFALPSGNTPWQAKESEWTRPSQILYNDDALKEVFAGRRPKQPVSDFGLVALVSAVLYRVCAFEALTSPDLADLYASFGERMGRSVQALDDMVRRRMGEGTWGVPPDPILQSAKSLLKSAFYHLYASIPLAVMKKLLWSPAALGDPQEIATLFSGAASPDLYKALIRAAD</sequence>
<gene>
    <name evidence="9" type="ORF">FJTKL_03252</name>
</gene>
<evidence type="ECO:0000256" key="3">
    <source>
        <dbReference type="ARBA" id="ARBA00022737"/>
    </source>
</evidence>
<dbReference type="InterPro" id="IPR007219">
    <property type="entry name" value="XnlR_reg_dom"/>
</dbReference>
<organism evidence="9 10">
    <name type="scientific">Diaporthe vaccinii</name>
    <dbReference type="NCBI Taxonomy" id="105482"/>
    <lineage>
        <taxon>Eukaryota</taxon>
        <taxon>Fungi</taxon>
        <taxon>Dikarya</taxon>
        <taxon>Ascomycota</taxon>
        <taxon>Pezizomycotina</taxon>
        <taxon>Sordariomycetes</taxon>
        <taxon>Sordariomycetidae</taxon>
        <taxon>Diaporthales</taxon>
        <taxon>Diaporthaceae</taxon>
        <taxon>Diaporthe</taxon>
        <taxon>Diaporthe eres species complex</taxon>
    </lineage>
</organism>
<evidence type="ECO:0000313" key="9">
    <source>
        <dbReference type="EMBL" id="KAL2274331.1"/>
    </source>
</evidence>
<dbReference type="CDD" id="cd12148">
    <property type="entry name" value="fungal_TF_MHR"/>
    <property type="match status" value="1"/>
</dbReference>
<keyword evidence="3" id="KW-0677">Repeat</keyword>
<dbReference type="Pfam" id="PF04082">
    <property type="entry name" value="Fungal_trans"/>
    <property type="match status" value="1"/>
</dbReference>
<feature type="region of interest" description="Disordered" evidence="7">
    <location>
        <begin position="31"/>
        <end position="74"/>
    </location>
</feature>
<feature type="region of interest" description="Disordered" evidence="7">
    <location>
        <begin position="190"/>
        <end position="215"/>
    </location>
</feature>
<dbReference type="PANTHER" id="PTHR40626">
    <property type="entry name" value="MIP31509P"/>
    <property type="match status" value="1"/>
</dbReference>
<name>A0ABR4DVD9_9PEZI</name>
<evidence type="ECO:0000256" key="2">
    <source>
        <dbReference type="ARBA" id="ARBA00022723"/>
    </source>
</evidence>
<dbReference type="InterPro" id="IPR051059">
    <property type="entry name" value="VerF-like"/>
</dbReference>
<evidence type="ECO:0000256" key="6">
    <source>
        <dbReference type="ARBA" id="ARBA00023242"/>
    </source>
</evidence>
<evidence type="ECO:0000259" key="8">
    <source>
        <dbReference type="Pfam" id="PF04082"/>
    </source>
</evidence>
<protein>
    <recommendedName>
        <fullName evidence="8">Xylanolytic transcriptional activator regulatory domain-containing protein</fullName>
    </recommendedName>
</protein>
<dbReference type="Proteomes" id="UP001600888">
    <property type="component" value="Unassembled WGS sequence"/>
</dbReference>
<keyword evidence="5" id="KW-0862">Zinc</keyword>
<evidence type="ECO:0000256" key="1">
    <source>
        <dbReference type="ARBA" id="ARBA00004123"/>
    </source>
</evidence>
<reference evidence="9 10" key="1">
    <citation type="submission" date="2024-03" db="EMBL/GenBank/DDBJ databases">
        <title>A high-quality draft genome sequence of Diaporthe vaccinii, a causative agent of upright dieback and viscid rot disease in cranberry plants.</title>
        <authorList>
            <person name="Sarrasin M."/>
            <person name="Lang B.F."/>
            <person name="Burger G."/>
        </authorList>
    </citation>
    <scope>NUCLEOTIDE SEQUENCE [LARGE SCALE GENOMIC DNA]</scope>
    <source>
        <strain evidence="9 10">IS7</strain>
    </source>
</reference>
<comment type="subcellular location">
    <subcellularLocation>
        <location evidence="1">Nucleus</location>
    </subcellularLocation>
</comment>
<proteinExistence type="predicted"/>
<accession>A0ABR4DVD9</accession>